<dbReference type="eggNOG" id="COG2226">
    <property type="taxonomic scope" value="Bacteria"/>
</dbReference>
<dbReference type="PANTHER" id="PTHR43861">
    <property type="entry name" value="TRANS-ACONITATE 2-METHYLTRANSFERASE-RELATED"/>
    <property type="match status" value="1"/>
</dbReference>
<dbReference type="EMBL" id="CP001344">
    <property type="protein sequence ID" value="ACL43281.1"/>
    <property type="molecule type" value="Genomic_DNA"/>
</dbReference>
<keyword evidence="1 4" id="KW-0489">Methyltransferase</keyword>
<dbReference type="SUPFAM" id="SSF53335">
    <property type="entry name" value="S-adenosyl-L-methionine-dependent methyltransferases"/>
    <property type="match status" value="1"/>
</dbReference>
<sequence>MSPQFREPVREEKAAREDYDQVAERFRSYRQFSLLNDPETYTYFKRLGDLKDKTVLDLACGEGFYTRQLKQQGASRVVGVDRSAAMLALAQQAESDQPLGIEYRQADVFELALGEQFNCVVAAYLLNCAQTPAQLLSLCTNIHRHLQSGGWFFTVNHNLDLPIADYPKLEKYGIRKELAKELAAELVEGTPINVRLTVNAQGETILLEDCYLSRSTYVWALTTAGFSQIEWYTPEVSPQGLAQLSLDYWQDFLHAPHMMFIRALA</sequence>
<reference evidence="4" key="1">
    <citation type="submission" date="2009-01" db="EMBL/GenBank/DDBJ databases">
        <title>Complete sequence of chromosome Cyanothece sp. PCC 7425.</title>
        <authorList>
            <consortium name="US DOE Joint Genome Institute"/>
            <person name="Lucas S."/>
            <person name="Copeland A."/>
            <person name="Lapidus A."/>
            <person name="Glavina del Rio T."/>
            <person name="Dalin E."/>
            <person name="Tice H."/>
            <person name="Bruce D."/>
            <person name="Goodwin L."/>
            <person name="Pitluck S."/>
            <person name="Sims D."/>
            <person name="Meineke L."/>
            <person name="Brettin T."/>
            <person name="Detter J.C."/>
            <person name="Han C."/>
            <person name="Larimer F."/>
            <person name="Land M."/>
            <person name="Hauser L."/>
            <person name="Kyrpides N."/>
            <person name="Ovchinnikova G."/>
            <person name="Liberton M."/>
            <person name="Stoeckel J."/>
            <person name="Banerjee A."/>
            <person name="Singh A."/>
            <person name="Page L."/>
            <person name="Sato H."/>
            <person name="Zhao L."/>
            <person name="Sherman L."/>
            <person name="Pakrasi H."/>
            <person name="Richardson P."/>
        </authorList>
    </citation>
    <scope>NUCLEOTIDE SEQUENCE</scope>
    <source>
        <strain evidence="4">PCC 7425</strain>
    </source>
</reference>
<gene>
    <name evidence="4" type="ordered locus">Cyan7425_0895</name>
</gene>
<name>B8HWX8_CYAP4</name>
<dbReference type="AlphaFoldDB" id="B8HWX8"/>
<dbReference type="STRING" id="395961.Cyan7425_0895"/>
<evidence type="ECO:0000256" key="1">
    <source>
        <dbReference type="ARBA" id="ARBA00022603"/>
    </source>
</evidence>
<dbReference type="GO" id="GO:0032259">
    <property type="term" value="P:methylation"/>
    <property type="evidence" value="ECO:0007669"/>
    <property type="project" value="UniProtKB-KW"/>
</dbReference>
<dbReference type="Gene3D" id="3.40.50.150">
    <property type="entry name" value="Vaccinia Virus protein VP39"/>
    <property type="match status" value="1"/>
</dbReference>
<dbReference type="HOGENOM" id="CLU_049749_3_2_3"/>
<dbReference type="InterPro" id="IPR041698">
    <property type="entry name" value="Methyltransf_25"/>
</dbReference>
<evidence type="ECO:0000313" key="4">
    <source>
        <dbReference type="EMBL" id="ACL43281.1"/>
    </source>
</evidence>
<dbReference type="GO" id="GO:0008168">
    <property type="term" value="F:methyltransferase activity"/>
    <property type="evidence" value="ECO:0007669"/>
    <property type="project" value="UniProtKB-KW"/>
</dbReference>
<feature type="domain" description="Methyltransferase" evidence="3">
    <location>
        <begin position="55"/>
        <end position="150"/>
    </location>
</feature>
<dbReference type="Pfam" id="PF13649">
    <property type="entry name" value="Methyltransf_25"/>
    <property type="match status" value="1"/>
</dbReference>
<dbReference type="PANTHER" id="PTHR43861:SF1">
    <property type="entry name" value="TRANS-ACONITATE 2-METHYLTRANSFERASE"/>
    <property type="match status" value="1"/>
</dbReference>
<keyword evidence="2 4" id="KW-0808">Transferase</keyword>
<dbReference type="InterPro" id="IPR029063">
    <property type="entry name" value="SAM-dependent_MTases_sf"/>
</dbReference>
<evidence type="ECO:0000259" key="3">
    <source>
        <dbReference type="Pfam" id="PF13649"/>
    </source>
</evidence>
<dbReference type="CDD" id="cd02440">
    <property type="entry name" value="AdoMet_MTases"/>
    <property type="match status" value="1"/>
</dbReference>
<proteinExistence type="predicted"/>
<dbReference type="KEGG" id="cyn:Cyan7425_0895"/>
<organism evidence="4">
    <name type="scientific">Cyanothece sp. (strain PCC 7425 / ATCC 29141)</name>
    <dbReference type="NCBI Taxonomy" id="395961"/>
    <lineage>
        <taxon>Bacteria</taxon>
        <taxon>Bacillati</taxon>
        <taxon>Cyanobacteriota</taxon>
        <taxon>Cyanophyceae</taxon>
        <taxon>Gomontiellales</taxon>
        <taxon>Cyanothecaceae</taxon>
        <taxon>Cyanothece</taxon>
    </lineage>
</organism>
<dbReference type="OrthoDB" id="9772751at2"/>
<accession>B8HWX8</accession>
<evidence type="ECO:0000256" key="2">
    <source>
        <dbReference type="ARBA" id="ARBA00022679"/>
    </source>
</evidence>
<protein>
    <submittedName>
        <fullName evidence="4">Methyltransferase type 11</fullName>
    </submittedName>
</protein>